<evidence type="ECO:0000313" key="2">
    <source>
        <dbReference type="EMBL" id="MBU5484915.1"/>
    </source>
</evidence>
<organism evidence="2 3">
    <name type="scientific">Clostridium mobile</name>
    <dbReference type="NCBI Taxonomy" id="2841512"/>
    <lineage>
        <taxon>Bacteria</taxon>
        <taxon>Bacillati</taxon>
        <taxon>Bacillota</taxon>
        <taxon>Clostridia</taxon>
        <taxon>Eubacteriales</taxon>
        <taxon>Clostridiaceae</taxon>
        <taxon>Clostridium</taxon>
    </lineage>
</organism>
<keyword evidence="1" id="KW-0472">Membrane</keyword>
<comment type="caution">
    <text evidence="2">The sequence shown here is derived from an EMBL/GenBank/DDBJ whole genome shotgun (WGS) entry which is preliminary data.</text>
</comment>
<dbReference type="CDD" id="cd09911">
    <property type="entry name" value="Lin0431_like"/>
    <property type="match status" value="1"/>
</dbReference>
<keyword evidence="1" id="KW-1133">Transmembrane helix</keyword>
<sequence length="130" mass="14599">MKKGDKLIFSVILIITVVGFLGTYFYKNFTKSEDTIAVIKQDGKVIKEINFKTLDKEEEFIIYSADKQHYNKIVATKDGVYISEADCPDQVCVKSGIISEVGDTVVCLPFRLMIAIEGEKANKEIDATTY</sequence>
<feature type="transmembrane region" description="Helical" evidence="1">
    <location>
        <begin position="7"/>
        <end position="26"/>
    </location>
</feature>
<dbReference type="RefSeq" id="WP_216439434.1">
    <property type="nucleotide sequence ID" value="NZ_JAHLQF010000002.1"/>
</dbReference>
<evidence type="ECO:0000313" key="3">
    <source>
        <dbReference type="Proteomes" id="UP000726170"/>
    </source>
</evidence>
<dbReference type="EMBL" id="JAHLQF010000002">
    <property type="protein sequence ID" value="MBU5484915.1"/>
    <property type="molecule type" value="Genomic_DNA"/>
</dbReference>
<evidence type="ECO:0000256" key="1">
    <source>
        <dbReference type="SAM" id="Phobius"/>
    </source>
</evidence>
<keyword evidence="1" id="KW-0812">Transmembrane</keyword>
<proteinExistence type="predicted"/>
<name>A0ABS6EKE3_9CLOT</name>
<dbReference type="Proteomes" id="UP000726170">
    <property type="component" value="Unassembled WGS sequence"/>
</dbReference>
<keyword evidence="3" id="KW-1185">Reference proteome</keyword>
<dbReference type="Pfam" id="PF07009">
    <property type="entry name" value="NusG_II"/>
    <property type="match status" value="1"/>
</dbReference>
<gene>
    <name evidence="2" type="ORF">KQI86_11265</name>
</gene>
<protein>
    <submittedName>
        <fullName evidence="2">NusG domain II-containing protein</fullName>
    </submittedName>
</protein>
<accession>A0ABS6EKE3</accession>
<reference evidence="2 3" key="1">
    <citation type="submission" date="2021-06" db="EMBL/GenBank/DDBJ databases">
        <authorList>
            <person name="Sun Q."/>
            <person name="Li D."/>
        </authorList>
    </citation>
    <scope>NUCLEOTIDE SEQUENCE [LARGE SCALE GENOMIC DNA]</scope>
    <source>
        <strain evidence="2 3">MSJ-11</strain>
    </source>
</reference>